<feature type="transmembrane region" description="Helical" evidence="1">
    <location>
        <begin position="84"/>
        <end position="102"/>
    </location>
</feature>
<keyword evidence="3" id="KW-1185">Reference proteome</keyword>
<feature type="transmembrane region" description="Helical" evidence="1">
    <location>
        <begin position="46"/>
        <end position="64"/>
    </location>
</feature>
<accession>A0A916Y5D1</accession>
<keyword evidence="1" id="KW-1133">Transmembrane helix</keyword>
<reference evidence="2" key="2">
    <citation type="submission" date="2020-09" db="EMBL/GenBank/DDBJ databases">
        <authorList>
            <person name="Sun Q."/>
            <person name="Zhou Y."/>
        </authorList>
    </citation>
    <scope>NUCLEOTIDE SEQUENCE</scope>
    <source>
        <strain evidence="2">CGMCC 1.15152</strain>
    </source>
</reference>
<dbReference type="AlphaFoldDB" id="A0A916Y5D1"/>
<keyword evidence="1" id="KW-0472">Membrane</keyword>
<dbReference type="Proteomes" id="UP000633205">
    <property type="component" value="Unassembled WGS sequence"/>
</dbReference>
<keyword evidence="1" id="KW-0812">Transmembrane</keyword>
<sequence length="488" mass="51652">MIALTGATGCVIAGAIFTPQFVFAALTILGLAVLVIYYVFACSRRVPGVAVVILLTALLERSVRDLLGFANIPFAPYLSYLDDAVLALAIPFTVAHHVRAWARTRRASNRGVHPIRSRTPLSALEAVPGLTWLGFAIFATAGVLSQFVFWTNPQGFITGTWLALKLPLTLLIVVSLQWNRRAVQSIITAVVIVFFLHSAVAVVEVIAPSAVHAVFDGSHATERLGLSSLKGIFSHPVQSATFCMFVVAFLVNGPVGRFPRAIGYAAAALAVASLRVKSLFGLVAVFAVRFTVGGGRRTRIWAPLTVAVIAGAVTLVGWDLISSRFSSVMGADGSPRSELLTASIHVTLDHFFLGGGFGSFASEASRAAYSPLWERYGLSDQYGFVEGNALFATDLSWATVIGESGFFGAAGMSLALLALIARIVPAAWRHRTTTWHLAAVAFLATVVIDSLASPRIFDGFAAAGLSVLVALTSTSCNGESMAIGDARP</sequence>
<feature type="transmembrane region" description="Helical" evidence="1">
    <location>
        <begin position="406"/>
        <end position="428"/>
    </location>
</feature>
<feature type="transmembrane region" description="Helical" evidence="1">
    <location>
        <begin position="186"/>
        <end position="211"/>
    </location>
</feature>
<evidence type="ECO:0008006" key="4">
    <source>
        <dbReference type="Google" id="ProtNLM"/>
    </source>
</evidence>
<feature type="transmembrane region" description="Helical" evidence="1">
    <location>
        <begin position="263"/>
        <end position="288"/>
    </location>
</feature>
<feature type="transmembrane region" description="Helical" evidence="1">
    <location>
        <begin position="21"/>
        <end position="39"/>
    </location>
</feature>
<feature type="transmembrane region" description="Helical" evidence="1">
    <location>
        <begin position="155"/>
        <end position="174"/>
    </location>
</feature>
<dbReference type="RefSeq" id="WP_188711153.1">
    <property type="nucleotide sequence ID" value="NZ_BMHO01000001.1"/>
</dbReference>
<evidence type="ECO:0000313" key="3">
    <source>
        <dbReference type="Proteomes" id="UP000633205"/>
    </source>
</evidence>
<feature type="transmembrane region" description="Helical" evidence="1">
    <location>
        <begin position="300"/>
        <end position="321"/>
    </location>
</feature>
<gene>
    <name evidence="2" type="ORF">GCM10010915_09680</name>
</gene>
<comment type="caution">
    <text evidence="2">The sequence shown here is derived from an EMBL/GenBank/DDBJ whole genome shotgun (WGS) entry which is preliminary data.</text>
</comment>
<feature type="transmembrane region" description="Helical" evidence="1">
    <location>
        <begin position="123"/>
        <end position="149"/>
    </location>
</feature>
<dbReference type="EMBL" id="BMHO01000001">
    <property type="protein sequence ID" value="GGD31453.1"/>
    <property type="molecule type" value="Genomic_DNA"/>
</dbReference>
<evidence type="ECO:0000313" key="2">
    <source>
        <dbReference type="EMBL" id="GGD31453.1"/>
    </source>
</evidence>
<evidence type="ECO:0000256" key="1">
    <source>
        <dbReference type="SAM" id="Phobius"/>
    </source>
</evidence>
<feature type="transmembrane region" description="Helical" evidence="1">
    <location>
        <begin position="434"/>
        <end position="452"/>
    </location>
</feature>
<organism evidence="2 3">
    <name type="scientific">Microbacterium faecale</name>
    <dbReference type="NCBI Taxonomy" id="1804630"/>
    <lineage>
        <taxon>Bacteria</taxon>
        <taxon>Bacillati</taxon>
        <taxon>Actinomycetota</taxon>
        <taxon>Actinomycetes</taxon>
        <taxon>Micrococcales</taxon>
        <taxon>Microbacteriaceae</taxon>
        <taxon>Microbacterium</taxon>
    </lineage>
</organism>
<proteinExistence type="predicted"/>
<name>A0A916Y5D1_9MICO</name>
<protein>
    <recommendedName>
        <fullName evidence="4">O-antigen ligase domain-containing protein</fullName>
    </recommendedName>
</protein>
<reference evidence="2" key="1">
    <citation type="journal article" date="2014" name="Int. J. Syst. Evol. Microbiol.">
        <title>Complete genome sequence of Corynebacterium casei LMG S-19264T (=DSM 44701T), isolated from a smear-ripened cheese.</title>
        <authorList>
            <consortium name="US DOE Joint Genome Institute (JGI-PGF)"/>
            <person name="Walter F."/>
            <person name="Albersmeier A."/>
            <person name="Kalinowski J."/>
            <person name="Ruckert C."/>
        </authorList>
    </citation>
    <scope>NUCLEOTIDE SEQUENCE</scope>
    <source>
        <strain evidence="2">CGMCC 1.15152</strain>
    </source>
</reference>